<evidence type="ECO:0000259" key="1">
    <source>
        <dbReference type="Pfam" id="PF16561"/>
    </source>
</evidence>
<dbReference type="EMBL" id="QGNW01001156">
    <property type="protein sequence ID" value="RVW53206.1"/>
    <property type="molecule type" value="Genomic_DNA"/>
</dbReference>
<dbReference type="SUPFAM" id="SSF81296">
    <property type="entry name" value="E set domains"/>
    <property type="match status" value="1"/>
</dbReference>
<accession>A0A438EZT8</accession>
<dbReference type="Gene3D" id="2.60.40.10">
    <property type="entry name" value="Immunoglobulins"/>
    <property type="match status" value="1"/>
</dbReference>
<comment type="caution">
    <text evidence="2">The sequence shown here is derived from an EMBL/GenBank/DDBJ whole genome shotgun (WGS) entry which is preliminary data.</text>
</comment>
<organism evidence="2 4">
    <name type="scientific">Vitis vinifera</name>
    <name type="common">Grape</name>
    <dbReference type="NCBI Taxonomy" id="29760"/>
    <lineage>
        <taxon>Eukaryota</taxon>
        <taxon>Viridiplantae</taxon>
        <taxon>Streptophyta</taxon>
        <taxon>Embryophyta</taxon>
        <taxon>Tracheophyta</taxon>
        <taxon>Spermatophyta</taxon>
        <taxon>Magnoliopsida</taxon>
        <taxon>eudicotyledons</taxon>
        <taxon>Gunneridae</taxon>
        <taxon>Pentapetalae</taxon>
        <taxon>rosids</taxon>
        <taxon>Vitales</taxon>
        <taxon>Vitaceae</taxon>
        <taxon>Viteae</taxon>
        <taxon>Vitis</taxon>
    </lineage>
</organism>
<feature type="domain" description="AMP-activated protein kinase glycogen-binding" evidence="1">
    <location>
        <begin position="21"/>
        <end position="71"/>
    </location>
</feature>
<dbReference type="AlphaFoldDB" id="A0A438EZT8"/>
<sequence length="137" mass="15539">MFVSGAESGHENSAIPGTVLIPTRFVWPYGGRRVLLSGSFTRWSEHIPMSPIEGCPTVFQVIWSLAPGYHQCGDEYLETRRWHENHGSELEKGGWRFIGRVSSIGHLAIIVQGVVNHSGMDYSGHWEREKVDGWFWD</sequence>
<dbReference type="InterPro" id="IPR032640">
    <property type="entry name" value="AMPK1_CBM"/>
</dbReference>
<dbReference type="InterPro" id="IPR013783">
    <property type="entry name" value="Ig-like_fold"/>
</dbReference>
<evidence type="ECO:0000313" key="3">
    <source>
        <dbReference type="EMBL" id="RVX18869.1"/>
    </source>
</evidence>
<dbReference type="CDD" id="cd02859">
    <property type="entry name" value="E_set_AMPKbeta_like_N"/>
    <property type="match status" value="1"/>
</dbReference>
<dbReference type="GO" id="GO:0009507">
    <property type="term" value="C:chloroplast"/>
    <property type="evidence" value="ECO:0007669"/>
    <property type="project" value="UniProtKB-ARBA"/>
</dbReference>
<dbReference type="Pfam" id="PF16561">
    <property type="entry name" value="AMPK1_CBM"/>
    <property type="match status" value="1"/>
</dbReference>
<dbReference type="InterPro" id="IPR014756">
    <property type="entry name" value="Ig_E-set"/>
</dbReference>
<name>A0A438EZT8_VITVI</name>
<evidence type="ECO:0000313" key="2">
    <source>
        <dbReference type="EMBL" id="RVW53206.1"/>
    </source>
</evidence>
<gene>
    <name evidence="2" type="primary">SNF4_9</name>
    <name evidence="3" type="synonym">SNF4_0</name>
    <name evidence="3" type="ORF">CK203_007189</name>
    <name evidence="2" type="ORF">CK203_087593</name>
</gene>
<protein>
    <submittedName>
        <fullName evidence="2">Sucrose nonfermenting 4-like protein</fullName>
    </submittedName>
</protein>
<dbReference type="EMBL" id="QGNW01000010">
    <property type="protein sequence ID" value="RVX18869.1"/>
    <property type="molecule type" value="Genomic_DNA"/>
</dbReference>
<evidence type="ECO:0000313" key="4">
    <source>
        <dbReference type="Proteomes" id="UP000288805"/>
    </source>
</evidence>
<dbReference type="Proteomes" id="UP000288805">
    <property type="component" value="Unassembled WGS sequence"/>
</dbReference>
<reference evidence="2 4" key="1">
    <citation type="journal article" date="2018" name="PLoS Genet.">
        <title>Population sequencing reveals clonal diversity and ancestral inbreeding in the grapevine cultivar Chardonnay.</title>
        <authorList>
            <person name="Roach M.J."/>
            <person name="Johnson D.L."/>
            <person name="Bohlmann J."/>
            <person name="van Vuuren H.J."/>
            <person name="Jones S.J."/>
            <person name="Pretorius I.S."/>
            <person name="Schmidt S.A."/>
            <person name="Borneman A.R."/>
        </authorList>
    </citation>
    <scope>NUCLEOTIDE SEQUENCE [LARGE SCALE GENOMIC DNA]</scope>
    <source>
        <strain evidence="4">cv. Chardonnay</strain>
        <strain evidence="2">I10V1</strain>
        <tissue evidence="2">Leaf</tissue>
    </source>
</reference>
<proteinExistence type="predicted"/>